<gene>
    <name evidence="2" type="ORF">M911_08205</name>
</gene>
<accession>W8KHA8</accession>
<keyword evidence="3" id="KW-1185">Reference proteome</keyword>
<dbReference type="KEGG" id="hhc:M911_08205"/>
<proteinExistence type="predicted"/>
<reference evidence="2 3" key="1">
    <citation type="journal article" date="2014" name="J Genomics">
        <title>Draft Genome Sequence of the Extremely Halophilic Phototrophic Purple Sulfur Bacterium Halorhodospira halochloris.</title>
        <authorList>
            <person name="Singh K.S."/>
            <person name="Kirksey J."/>
            <person name="Hoff W.D."/>
            <person name="Deole R."/>
        </authorList>
    </citation>
    <scope>NUCLEOTIDE SEQUENCE [LARGE SCALE GENOMIC DNA]</scope>
    <source>
        <strain evidence="2 3">A</strain>
    </source>
</reference>
<evidence type="ECO:0000256" key="1">
    <source>
        <dbReference type="SAM" id="Phobius"/>
    </source>
</evidence>
<dbReference type="AlphaFoldDB" id="W8KHA8"/>
<protein>
    <submittedName>
        <fullName evidence="2">Photosynthetic complex assembly protein</fullName>
    </submittedName>
</protein>
<keyword evidence="1" id="KW-1133">Transmembrane helix</keyword>
<feature type="transmembrane region" description="Helical" evidence="1">
    <location>
        <begin position="14"/>
        <end position="34"/>
    </location>
</feature>
<sequence length="163" mass="17610">MTDSNGSSRSPRRFLFPGIGVILLAIAFGVYYLASSAVSPPASTEPATTAEPAEQDLTVVQSVRLKPREKPGGYMEIVDADTNQVLKLIEPSGGGFMRTVLRIIALDRRHLDDHEDLPFLLTRWSDGGLSLEDPVTGNRYKLNAFGSTNAAAFAELLDSAQDS</sequence>
<evidence type="ECO:0000313" key="2">
    <source>
        <dbReference type="EMBL" id="AHK79139.1"/>
    </source>
</evidence>
<dbReference type="OrthoDB" id="7848123at2"/>
<keyword evidence="1" id="KW-0812">Transmembrane</keyword>
<keyword evidence="1" id="KW-0472">Membrane</keyword>
<evidence type="ECO:0000313" key="3">
    <source>
        <dbReference type="Proteomes" id="UP000019442"/>
    </source>
</evidence>
<dbReference type="HOGENOM" id="CLU_125821_0_0_6"/>
<name>W8KHA8_9GAMM</name>
<dbReference type="EMBL" id="CP007268">
    <property type="protein sequence ID" value="AHK79139.1"/>
    <property type="molecule type" value="Genomic_DNA"/>
</dbReference>
<dbReference type="Proteomes" id="UP000019442">
    <property type="component" value="Chromosome"/>
</dbReference>
<organism evidence="2 3">
    <name type="scientific">Ectothiorhodospira haloalkaliphila</name>
    <dbReference type="NCBI Taxonomy" id="421628"/>
    <lineage>
        <taxon>Bacteria</taxon>
        <taxon>Pseudomonadati</taxon>
        <taxon>Pseudomonadota</taxon>
        <taxon>Gammaproteobacteria</taxon>
        <taxon>Chromatiales</taxon>
        <taxon>Ectothiorhodospiraceae</taxon>
        <taxon>Ectothiorhodospira</taxon>
    </lineage>
</organism>
<dbReference type="NCBIfam" id="TIGR03054">
    <property type="entry name" value="photo_alph_chp1"/>
    <property type="match status" value="1"/>
</dbReference>
<dbReference type="RefSeq" id="WP_025281577.1">
    <property type="nucleotide sequence ID" value="NZ_CP007268.1"/>
</dbReference>
<reference evidence="3" key="2">
    <citation type="submission" date="2014-02" db="EMBL/GenBank/DDBJ databases">
        <title>Draft Genome Sequence of extremely halophilic bacteria Halorhodospira halochloris.</title>
        <authorList>
            <person name="Singh K.S."/>
        </authorList>
    </citation>
    <scope>NUCLEOTIDE SEQUENCE [LARGE SCALE GENOMIC DNA]</scope>
    <source>
        <strain evidence="3">A</strain>
    </source>
</reference>
<dbReference type="InterPro" id="IPR017495">
    <property type="entry name" value="PuhC"/>
</dbReference>